<feature type="region of interest" description="Disordered" evidence="1">
    <location>
        <begin position="43"/>
        <end position="64"/>
    </location>
</feature>
<organism evidence="2 3">
    <name type="scientific">Ensete ventricosum</name>
    <name type="common">Abyssinian banana</name>
    <name type="synonym">Musa ensete</name>
    <dbReference type="NCBI Taxonomy" id="4639"/>
    <lineage>
        <taxon>Eukaryota</taxon>
        <taxon>Viridiplantae</taxon>
        <taxon>Streptophyta</taxon>
        <taxon>Embryophyta</taxon>
        <taxon>Tracheophyta</taxon>
        <taxon>Spermatophyta</taxon>
        <taxon>Magnoliopsida</taxon>
        <taxon>Liliopsida</taxon>
        <taxon>Zingiberales</taxon>
        <taxon>Musaceae</taxon>
        <taxon>Ensete</taxon>
    </lineage>
</organism>
<dbReference type="AlphaFoldDB" id="A0A426YY72"/>
<evidence type="ECO:0000313" key="2">
    <source>
        <dbReference type="EMBL" id="RRT56611.1"/>
    </source>
</evidence>
<feature type="compositionally biased region" description="Polar residues" evidence="1">
    <location>
        <begin position="43"/>
        <end position="52"/>
    </location>
</feature>
<reference evidence="2 3" key="1">
    <citation type="journal article" date="2014" name="Agronomy (Basel)">
        <title>A Draft Genome Sequence for Ensete ventricosum, the Drought-Tolerant Tree Against Hunger.</title>
        <authorList>
            <person name="Harrison J."/>
            <person name="Moore K.A."/>
            <person name="Paszkiewicz K."/>
            <person name="Jones T."/>
            <person name="Grant M."/>
            <person name="Ambacheew D."/>
            <person name="Muzemil S."/>
            <person name="Studholme D.J."/>
        </authorList>
    </citation>
    <scope>NUCLEOTIDE SEQUENCE [LARGE SCALE GENOMIC DNA]</scope>
</reference>
<accession>A0A426YY72</accession>
<evidence type="ECO:0000256" key="1">
    <source>
        <dbReference type="SAM" id="MobiDB-lite"/>
    </source>
</evidence>
<proteinExistence type="predicted"/>
<comment type="caution">
    <text evidence="2">The sequence shown here is derived from an EMBL/GenBank/DDBJ whole genome shotgun (WGS) entry which is preliminary data.</text>
</comment>
<protein>
    <submittedName>
        <fullName evidence="2">Uncharacterized protein</fullName>
    </submittedName>
</protein>
<name>A0A426YY72_ENSVE</name>
<evidence type="ECO:0000313" key="3">
    <source>
        <dbReference type="Proteomes" id="UP000287651"/>
    </source>
</evidence>
<dbReference type="Proteomes" id="UP000287651">
    <property type="component" value="Unassembled WGS sequence"/>
</dbReference>
<gene>
    <name evidence="2" type="ORF">B296_00047738</name>
</gene>
<sequence>MLRHMVDNQYAMTSTLLNQDRKWDFKRRIKKIKQRIAIKITGSDPQQQQQLVGNEERTRDVPNWRRKSKRWRTLRETLEMNSRFSQSAWTAIPTFTAFVIPPPPPSPSQIARSVGDGG</sequence>
<feature type="compositionally biased region" description="Basic and acidic residues" evidence="1">
    <location>
        <begin position="54"/>
        <end position="63"/>
    </location>
</feature>
<dbReference type="EMBL" id="AMZH03009553">
    <property type="protein sequence ID" value="RRT56611.1"/>
    <property type="molecule type" value="Genomic_DNA"/>
</dbReference>